<evidence type="ECO:0000313" key="8">
    <source>
        <dbReference type="EMBL" id="VFS14985.1"/>
    </source>
</evidence>
<feature type="transmembrane region" description="Helical" evidence="5">
    <location>
        <begin position="28"/>
        <end position="45"/>
    </location>
</feature>
<protein>
    <submittedName>
        <fullName evidence="8">O-antigen polymerase</fullName>
    </submittedName>
</protein>
<feature type="transmembrane region" description="Helical" evidence="5">
    <location>
        <begin position="383"/>
        <end position="400"/>
    </location>
</feature>
<feature type="transmembrane region" description="Helical" evidence="5">
    <location>
        <begin position="239"/>
        <end position="256"/>
    </location>
</feature>
<evidence type="ECO:0000256" key="3">
    <source>
        <dbReference type="ARBA" id="ARBA00022989"/>
    </source>
</evidence>
<dbReference type="PANTHER" id="PTHR37422:SF13">
    <property type="entry name" value="LIPOPOLYSACCHARIDE BIOSYNTHESIS PROTEIN PA4999-RELATED"/>
    <property type="match status" value="1"/>
</dbReference>
<organism evidence="8 9">
    <name type="scientific">Enterobacter cancerogenus</name>
    <dbReference type="NCBI Taxonomy" id="69218"/>
    <lineage>
        <taxon>Bacteria</taxon>
        <taxon>Pseudomonadati</taxon>
        <taxon>Pseudomonadota</taxon>
        <taxon>Gammaproteobacteria</taxon>
        <taxon>Enterobacterales</taxon>
        <taxon>Enterobacteriaceae</taxon>
        <taxon>Enterobacter</taxon>
        <taxon>Enterobacter cloacae complex</taxon>
    </lineage>
</organism>
<dbReference type="EMBL" id="CAADIW010000005">
    <property type="protein sequence ID" value="VFS14985.1"/>
    <property type="molecule type" value="Genomic_DNA"/>
</dbReference>
<dbReference type="InterPro" id="IPR021797">
    <property type="entry name" value="Wzy_C_2"/>
</dbReference>
<feature type="transmembrane region" description="Helical" evidence="5">
    <location>
        <begin position="57"/>
        <end position="74"/>
    </location>
</feature>
<evidence type="ECO:0000313" key="9">
    <source>
        <dbReference type="Proteomes" id="UP000351155"/>
    </source>
</evidence>
<feature type="transmembrane region" description="Helical" evidence="5">
    <location>
        <begin position="81"/>
        <end position="102"/>
    </location>
</feature>
<proteinExistence type="predicted"/>
<feature type="transmembrane region" description="Helical" evidence="5">
    <location>
        <begin position="446"/>
        <end position="466"/>
    </location>
</feature>
<feature type="transmembrane region" description="Helical" evidence="5">
    <location>
        <begin position="349"/>
        <end position="371"/>
    </location>
</feature>
<dbReference type="GO" id="GO:0016020">
    <property type="term" value="C:membrane"/>
    <property type="evidence" value="ECO:0007669"/>
    <property type="project" value="UniProtKB-SubCell"/>
</dbReference>
<feature type="transmembrane region" description="Helical" evidence="5">
    <location>
        <begin position="108"/>
        <end position="128"/>
    </location>
</feature>
<evidence type="ECO:0000256" key="4">
    <source>
        <dbReference type="ARBA" id="ARBA00023136"/>
    </source>
</evidence>
<keyword evidence="3 5" id="KW-1133">Transmembrane helix</keyword>
<accession>A0A484WXQ6</accession>
<keyword evidence="4 5" id="KW-0472">Membrane</keyword>
<keyword evidence="2 5" id="KW-0812">Transmembrane</keyword>
<evidence type="ECO:0000256" key="1">
    <source>
        <dbReference type="ARBA" id="ARBA00004141"/>
    </source>
</evidence>
<name>A0A484WXQ6_9ENTR</name>
<evidence type="ECO:0000259" key="6">
    <source>
        <dbReference type="Pfam" id="PF04932"/>
    </source>
</evidence>
<dbReference type="InterPro" id="IPR051533">
    <property type="entry name" value="WaaL-like"/>
</dbReference>
<evidence type="ECO:0000256" key="2">
    <source>
        <dbReference type="ARBA" id="ARBA00022692"/>
    </source>
</evidence>
<feature type="transmembrane region" description="Helical" evidence="5">
    <location>
        <begin position="261"/>
        <end position="280"/>
    </location>
</feature>
<feature type="transmembrane region" description="Helical" evidence="5">
    <location>
        <begin position="180"/>
        <end position="202"/>
    </location>
</feature>
<dbReference type="Pfam" id="PF04932">
    <property type="entry name" value="Wzy_C"/>
    <property type="match status" value="1"/>
</dbReference>
<gene>
    <name evidence="8" type="ORF">NCTC12126_01059</name>
</gene>
<comment type="subcellular location">
    <subcellularLocation>
        <location evidence="1">Membrane</location>
        <topology evidence="1">Multi-pass membrane protein</topology>
    </subcellularLocation>
</comment>
<reference evidence="8 9" key="1">
    <citation type="submission" date="2019-03" db="EMBL/GenBank/DDBJ databases">
        <authorList>
            <consortium name="Pathogen Informatics"/>
        </authorList>
    </citation>
    <scope>NUCLEOTIDE SEQUENCE [LARGE SCALE GENOMIC DNA]</scope>
    <source>
        <strain evidence="8 9">NCTC12126</strain>
    </source>
</reference>
<feature type="domain" description="O-antigen ligase-related" evidence="6">
    <location>
        <begin position="223"/>
        <end position="364"/>
    </location>
</feature>
<dbReference type="InterPro" id="IPR007016">
    <property type="entry name" value="O-antigen_ligase-rel_domated"/>
</dbReference>
<feature type="transmembrane region" description="Helical" evidence="5">
    <location>
        <begin position="214"/>
        <end position="233"/>
    </location>
</feature>
<feature type="domain" description="Virulence factor membrane-bound polymerase C-terminal" evidence="7">
    <location>
        <begin position="394"/>
        <end position="573"/>
    </location>
</feature>
<dbReference type="PANTHER" id="PTHR37422">
    <property type="entry name" value="TEICHURONIC ACID BIOSYNTHESIS PROTEIN TUAE"/>
    <property type="match status" value="1"/>
</dbReference>
<evidence type="ECO:0000256" key="5">
    <source>
        <dbReference type="SAM" id="Phobius"/>
    </source>
</evidence>
<dbReference type="AlphaFoldDB" id="A0A484WXQ6"/>
<feature type="transmembrane region" description="Helical" evidence="5">
    <location>
        <begin position="140"/>
        <end position="160"/>
    </location>
</feature>
<dbReference type="Pfam" id="PF11846">
    <property type="entry name" value="Wzy_C_2"/>
    <property type="match status" value="1"/>
</dbReference>
<evidence type="ECO:0000259" key="7">
    <source>
        <dbReference type="Pfam" id="PF11846"/>
    </source>
</evidence>
<dbReference type="Proteomes" id="UP000351155">
    <property type="component" value="Unassembled WGS sequence"/>
</dbReference>
<sequence>MTDSTYRNMDNFKTYTTRSIYNMLTDTSYTKIIVFWFIAIFPLFIPNNGGTGLALPQNLLTWMLMLILSGLVFYRTKQPLIITPTWCWAAAGTLVLAVPLFYTRSEWLPAALWRHAGLTGGLLFWLAGLQINWSIAQRRWVIHAILLATVIQTLLALWQTLTLTQFPYPLAIPVARSGGVFQQVNVLASFCAVGLGLALGIFLTPVYRFSVSQAPYQSVTGAVLFILSAGLVWQQSRTGWLAEILICFAAVVRFRLYPRQLALAFIIMFSGGACAALLMYKGIGVPVISHAGSNLARMSMYRDALAMTIQKFWTGWGYGGFEFNFQHFRLAQRPDEYITEIARHPHNELLYWLVDGGAVAGIGLLLLFLSAGNLIQQVTRFRSSQYVCFPLGLALIPLLLHSQTEYPFYLSTTHWLLFILFITLLDRLTIPATSLVALPRVSSRSICFILFALTVSVAAGGLIPAFNSHLALTDFERQGWHRTGESERAMRYDRFINTERWAYDLHTHNLLAFNLTRDAKVLEDYQLWAQNYLKTRIDRNVYANLVLIERAQGKTELAEQHRREVSYLFPNDSRFITPSSVDTSWKSLD</sequence>